<dbReference type="AlphaFoldDB" id="A0A9W6R9Q3"/>
<dbReference type="InterPro" id="IPR011195">
    <property type="entry name" value="UCP010256"/>
</dbReference>
<dbReference type="RefSeq" id="WP_285489332.1">
    <property type="nucleotide sequence ID" value="NZ_BSTI01000019.1"/>
</dbReference>
<dbReference type="PANTHER" id="PTHR39338:SF6">
    <property type="entry name" value="BLL5662 PROTEIN"/>
    <property type="match status" value="1"/>
</dbReference>
<dbReference type="CDD" id="cd00198">
    <property type="entry name" value="vWFA"/>
    <property type="match status" value="1"/>
</dbReference>
<sequence length="359" mass="38461">MSDLALVAARFAELLRADGLSVGADRAARFAQAITVLEPTRPEQLYWCALATLVSSPEQVSVLTRVFTVVFGETPQLAVAAAGAPKVAAGGPGAGTDPSGSSRQEVGELASVLERLASRDFADLEPDELSLLATLMRRFRLATPLRRSRRKRAAASGRRVDLRETLRRARRSGGEPAVLHRWTPREKPRKLVVLCDISGSMQPHARAMLQLLVCATGGARAEVFTFATRLTRLTRALATDPAAALRRAGEEAPDWSGGTRIGESLRGFIDDYGARGMARGAVVVIISDGWETGGAEELAAQLARLSRLAYRIVWVNPRTAKPGYRPLAGGMAAAWPYCDAVVSAHRLDALDEFLAALAG</sequence>
<dbReference type="EMBL" id="BSTI01000019">
    <property type="protein sequence ID" value="GLY70000.1"/>
    <property type="molecule type" value="Genomic_DNA"/>
</dbReference>
<dbReference type="PANTHER" id="PTHR39338">
    <property type="entry name" value="BLL5662 PROTEIN-RELATED"/>
    <property type="match status" value="1"/>
</dbReference>
<evidence type="ECO:0000313" key="2">
    <source>
        <dbReference type="EMBL" id="GLY70000.1"/>
    </source>
</evidence>
<name>A0A9W6R9Q3_9PSEU</name>
<dbReference type="Pfam" id="PF05762">
    <property type="entry name" value="VWA_CoxE"/>
    <property type="match status" value="1"/>
</dbReference>
<dbReference type="InterPro" id="IPR008912">
    <property type="entry name" value="Uncharacterised_CoxE"/>
</dbReference>
<comment type="caution">
    <text evidence="2">The sequence shown here is derived from an EMBL/GenBank/DDBJ whole genome shotgun (WGS) entry which is preliminary data.</text>
</comment>
<keyword evidence="3" id="KW-1185">Reference proteome</keyword>
<organism evidence="2 3">
    <name type="scientific">Amycolatopsis taiwanensis</name>
    <dbReference type="NCBI Taxonomy" id="342230"/>
    <lineage>
        <taxon>Bacteria</taxon>
        <taxon>Bacillati</taxon>
        <taxon>Actinomycetota</taxon>
        <taxon>Actinomycetes</taxon>
        <taxon>Pseudonocardiales</taxon>
        <taxon>Pseudonocardiaceae</taxon>
        <taxon>Amycolatopsis</taxon>
    </lineage>
</organism>
<gene>
    <name evidence="2" type="ORF">Atai01_66190</name>
</gene>
<dbReference type="InterPro" id="IPR002035">
    <property type="entry name" value="VWF_A"/>
</dbReference>
<dbReference type="InterPro" id="IPR036465">
    <property type="entry name" value="vWFA_dom_sf"/>
</dbReference>
<feature type="domain" description="VWFA" evidence="1">
    <location>
        <begin position="188"/>
        <end position="353"/>
    </location>
</feature>
<reference evidence="2" key="1">
    <citation type="submission" date="2023-03" db="EMBL/GenBank/DDBJ databases">
        <title>Amycolatopsis taiwanensis NBRC 103393.</title>
        <authorList>
            <person name="Ichikawa N."/>
            <person name="Sato H."/>
            <person name="Tonouchi N."/>
        </authorList>
    </citation>
    <scope>NUCLEOTIDE SEQUENCE</scope>
    <source>
        <strain evidence="2">NBRC 103393</strain>
    </source>
</reference>
<dbReference type="PIRSF" id="PIRSF010256">
    <property type="entry name" value="CoxE_vWa"/>
    <property type="match status" value="1"/>
</dbReference>
<dbReference type="SUPFAM" id="SSF53300">
    <property type="entry name" value="vWA-like"/>
    <property type="match status" value="1"/>
</dbReference>
<accession>A0A9W6R9Q3</accession>
<dbReference type="Gene3D" id="3.40.50.410">
    <property type="entry name" value="von Willebrand factor, type A domain"/>
    <property type="match status" value="1"/>
</dbReference>
<protein>
    <recommendedName>
        <fullName evidence="1">VWFA domain-containing protein</fullName>
    </recommendedName>
</protein>
<evidence type="ECO:0000313" key="3">
    <source>
        <dbReference type="Proteomes" id="UP001165136"/>
    </source>
</evidence>
<dbReference type="Proteomes" id="UP001165136">
    <property type="component" value="Unassembled WGS sequence"/>
</dbReference>
<proteinExistence type="predicted"/>
<evidence type="ECO:0000259" key="1">
    <source>
        <dbReference type="SMART" id="SM00327"/>
    </source>
</evidence>
<dbReference type="SMART" id="SM00327">
    <property type="entry name" value="VWA"/>
    <property type="match status" value="1"/>
</dbReference>